<gene>
    <name evidence="1" type="ORF">LCGC14_0605650</name>
</gene>
<proteinExistence type="predicted"/>
<comment type="caution">
    <text evidence="1">The sequence shown here is derived from an EMBL/GenBank/DDBJ whole genome shotgun (WGS) entry which is preliminary data.</text>
</comment>
<name>A0A0F9RTB0_9ZZZZ</name>
<evidence type="ECO:0000313" key="1">
    <source>
        <dbReference type="EMBL" id="KKN53137.1"/>
    </source>
</evidence>
<accession>A0A0F9RTB0</accession>
<sequence length="207" mass="21985">MAQTVYDYLRTDTLYDTVAVGKLAADITTHPWITETLISVTMPDPDSIAIKFANALSALEKARVDGMVAGHEGTDLKFKRLASRGVAGLEVSLNDGPMAPIDGFVIDPLELTGTVARLKVRLSGEWKAVGAGAQLQVIETADASNEDKFSAPIAVADTGGAWAFFTVDSDVALRDPGAAPNRYRLDGKRSGGTAASIRYCELALVWV</sequence>
<protein>
    <submittedName>
        <fullName evidence="1">Uncharacterized protein</fullName>
    </submittedName>
</protein>
<dbReference type="AlphaFoldDB" id="A0A0F9RTB0"/>
<dbReference type="EMBL" id="LAZR01000987">
    <property type="protein sequence ID" value="KKN53137.1"/>
    <property type="molecule type" value="Genomic_DNA"/>
</dbReference>
<reference evidence="1" key="1">
    <citation type="journal article" date="2015" name="Nature">
        <title>Complex archaea that bridge the gap between prokaryotes and eukaryotes.</title>
        <authorList>
            <person name="Spang A."/>
            <person name="Saw J.H."/>
            <person name="Jorgensen S.L."/>
            <person name="Zaremba-Niedzwiedzka K."/>
            <person name="Martijn J."/>
            <person name="Lind A.E."/>
            <person name="van Eijk R."/>
            <person name="Schleper C."/>
            <person name="Guy L."/>
            <person name="Ettema T.J."/>
        </authorList>
    </citation>
    <scope>NUCLEOTIDE SEQUENCE</scope>
</reference>
<organism evidence="1">
    <name type="scientific">marine sediment metagenome</name>
    <dbReference type="NCBI Taxonomy" id="412755"/>
    <lineage>
        <taxon>unclassified sequences</taxon>
        <taxon>metagenomes</taxon>
        <taxon>ecological metagenomes</taxon>
    </lineage>
</organism>